<dbReference type="GO" id="GO:0006508">
    <property type="term" value="P:proteolysis"/>
    <property type="evidence" value="ECO:0007669"/>
    <property type="project" value="InterPro"/>
</dbReference>
<dbReference type="EMBL" id="NWSV01000004">
    <property type="protein sequence ID" value="PDT04861.1"/>
    <property type="molecule type" value="Genomic_DNA"/>
</dbReference>
<sequence>MSTSASLAAALAILTLAATGSLAKTIEAPERGAVRAVLIGIDLYRNVPPLHGAVADAEDLSLSLRSVGVEDMTLLKNGAADREGIFHAIEAVTERAGPGDLVVLGIAGHGSSEPERVKGSKPSGRDEVYVLAGFDTRLPGSRERIFGDEFKVLIHNLEAKGADVVFIADTCHAGGMTRDVDPRGGEITWRQAPSYTIEEDDLAPISTTADALSTGFDFQRLTFLAAVDDNTKSPEISIPGIPQKRGALSYATARAFEGAADRNGDGAVSRRELFEYVRQAVYQFTDQRQNIFTESPPGTDLDRAVVYSYEGAGAQVAAAKSTAPPPATVAPAAAAPIRIAALGPDQPLQGISPAVTPFTLTEAADAELVFDPEKHEAIAGGDVVASGVGAGDMPFVVDRMAALDTLKLMSEANPQTVRVTPSDAVHREGERVGVTVSDLAGRKLVLFDVTGDGTVQFLYPGEKDVDAGMPQSFDLDLSVVAPFGTDLLVAVTSETPMPDLVEFLKQNDRRRTAGNIARRLGEVLPEGARVGFTVLYTSAGAKL</sequence>
<keyword evidence="4" id="KW-1185">Reference proteome</keyword>
<dbReference type="InterPro" id="IPR011600">
    <property type="entry name" value="Pept_C14_caspase"/>
</dbReference>
<dbReference type="PANTHER" id="PTHR48104:SF30">
    <property type="entry name" value="METACASPASE-1"/>
    <property type="match status" value="1"/>
</dbReference>
<dbReference type="Gene3D" id="3.40.50.1460">
    <property type="match status" value="1"/>
</dbReference>
<dbReference type="InterPro" id="IPR018247">
    <property type="entry name" value="EF_Hand_1_Ca_BS"/>
</dbReference>
<accession>A0A2A6JG53</accession>
<proteinExistence type="predicted"/>
<evidence type="ECO:0000256" key="1">
    <source>
        <dbReference type="SAM" id="SignalP"/>
    </source>
</evidence>
<gene>
    <name evidence="3" type="ORF">CO666_09010</name>
</gene>
<feature type="chain" id="PRO_5012202031" evidence="1">
    <location>
        <begin position="24"/>
        <end position="543"/>
    </location>
</feature>
<feature type="signal peptide" evidence="1">
    <location>
        <begin position="1"/>
        <end position="23"/>
    </location>
</feature>
<evidence type="ECO:0000313" key="3">
    <source>
        <dbReference type="EMBL" id="PDT04861.1"/>
    </source>
</evidence>
<dbReference type="Proteomes" id="UP000220768">
    <property type="component" value="Unassembled WGS sequence"/>
</dbReference>
<dbReference type="InterPro" id="IPR050452">
    <property type="entry name" value="Metacaspase"/>
</dbReference>
<evidence type="ECO:0000313" key="4">
    <source>
        <dbReference type="Proteomes" id="UP000220768"/>
    </source>
</evidence>
<dbReference type="InterPro" id="IPR029030">
    <property type="entry name" value="Caspase-like_dom_sf"/>
</dbReference>
<name>A0A2A6JG53_9HYPH</name>
<organism evidence="3 4">
    <name type="scientific">Rhizobium chutanense</name>
    <dbReference type="NCBI Taxonomy" id="2035448"/>
    <lineage>
        <taxon>Bacteria</taxon>
        <taxon>Pseudomonadati</taxon>
        <taxon>Pseudomonadota</taxon>
        <taxon>Alphaproteobacteria</taxon>
        <taxon>Hyphomicrobiales</taxon>
        <taxon>Rhizobiaceae</taxon>
        <taxon>Rhizobium/Agrobacterium group</taxon>
        <taxon>Rhizobium</taxon>
    </lineage>
</organism>
<dbReference type="RefSeq" id="WP_097611710.1">
    <property type="nucleotide sequence ID" value="NZ_NWSV01000004.1"/>
</dbReference>
<dbReference type="PANTHER" id="PTHR48104">
    <property type="entry name" value="METACASPASE-4"/>
    <property type="match status" value="1"/>
</dbReference>
<protein>
    <submittedName>
        <fullName evidence="3">Caspase</fullName>
    </submittedName>
</protein>
<comment type="caution">
    <text evidence="3">The sequence shown here is derived from an EMBL/GenBank/DDBJ whole genome shotgun (WGS) entry which is preliminary data.</text>
</comment>
<dbReference type="GO" id="GO:0004197">
    <property type="term" value="F:cysteine-type endopeptidase activity"/>
    <property type="evidence" value="ECO:0007669"/>
    <property type="project" value="InterPro"/>
</dbReference>
<keyword evidence="1" id="KW-0732">Signal</keyword>
<dbReference type="SUPFAM" id="SSF52129">
    <property type="entry name" value="Caspase-like"/>
    <property type="match status" value="1"/>
</dbReference>
<dbReference type="Pfam" id="PF00656">
    <property type="entry name" value="Peptidase_C14"/>
    <property type="match status" value="1"/>
</dbReference>
<feature type="domain" description="Peptidase C14 caspase" evidence="2">
    <location>
        <begin position="35"/>
        <end position="289"/>
    </location>
</feature>
<reference evidence="3 4" key="1">
    <citation type="submission" date="2017-09" db="EMBL/GenBank/DDBJ databases">
        <title>Comparative genomics of rhizobia isolated from Phaseolus vulgaris in China.</title>
        <authorList>
            <person name="Tong W."/>
        </authorList>
    </citation>
    <scope>NUCLEOTIDE SEQUENCE [LARGE SCALE GENOMIC DNA]</scope>
    <source>
        <strain evidence="3 4">C5</strain>
    </source>
</reference>
<dbReference type="PROSITE" id="PS00018">
    <property type="entry name" value="EF_HAND_1"/>
    <property type="match status" value="1"/>
</dbReference>
<dbReference type="AlphaFoldDB" id="A0A2A6JG53"/>
<dbReference type="GO" id="GO:0005737">
    <property type="term" value="C:cytoplasm"/>
    <property type="evidence" value="ECO:0007669"/>
    <property type="project" value="TreeGrafter"/>
</dbReference>
<evidence type="ECO:0000259" key="2">
    <source>
        <dbReference type="Pfam" id="PF00656"/>
    </source>
</evidence>